<dbReference type="CDD" id="cd00009">
    <property type="entry name" value="AAA"/>
    <property type="match status" value="1"/>
</dbReference>
<sequence length="454" mass="50920">MESHIVVIDDEVDFLDSVRRGLITSGFKKVSLESDPMVIAQSLEAGKEYDIALIDITMPRLSGIELLERFKELSPQTECIMVTAIDEARVAVECLRKGAYDYLVKPISKEDLVLSLSRAIERKRLVDILDISKSNDVPSLRKPDAFAEIVTSDTLMFKILKEAELHAQSNVPILISGETGTGKELLARAIHRASTRSGKRYTPINMDALDSNLFSAEFFGHIKGAFTGAQTNRAGYLEETHRGTLFLDEIGNLSVELQGKLLRVLQDGEFIKIGASRPQQVDIRFIAATNADLEKLIVRKRFRKDLFYRLRGGWLHLPPLRQRKDDIPLLVDHFIQSADARFAPKEVTHEALVLLYNYAWPGNIRELKSVVQSAINLSQGAPIAPGHLPDHLVQKSSPRKRGVMDDGPVALQEVEKRHILKIYDQAEKNKSETARLLEISLSTLHRKLESYGVA</sequence>
<evidence type="ECO:0000259" key="6">
    <source>
        <dbReference type="PROSITE" id="PS50045"/>
    </source>
</evidence>
<evidence type="ECO:0000256" key="1">
    <source>
        <dbReference type="ARBA" id="ARBA00022741"/>
    </source>
</evidence>
<dbReference type="Pfam" id="PF02954">
    <property type="entry name" value="HTH_8"/>
    <property type="match status" value="1"/>
</dbReference>
<keyword evidence="1" id="KW-0547">Nucleotide-binding</keyword>
<dbReference type="GO" id="GO:0005524">
    <property type="term" value="F:ATP binding"/>
    <property type="evidence" value="ECO:0007669"/>
    <property type="project" value="UniProtKB-KW"/>
</dbReference>
<dbReference type="InterPro" id="IPR002197">
    <property type="entry name" value="HTH_Fis"/>
</dbReference>
<evidence type="ECO:0000259" key="7">
    <source>
        <dbReference type="PROSITE" id="PS50110"/>
    </source>
</evidence>
<keyword evidence="3" id="KW-0805">Transcription regulation</keyword>
<dbReference type="Gene3D" id="1.10.8.60">
    <property type="match status" value="1"/>
</dbReference>
<dbReference type="SUPFAM" id="SSF52172">
    <property type="entry name" value="CheY-like"/>
    <property type="match status" value="1"/>
</dbReference>
<dbReference type="Proteomes" id="UP000422108">
    <property type="component" value="Chromosome"/>
</dbReference>
<dbReference type="GO" id="GO:0043565">
    <property type="term" value="F:sequence-specific DNA binding"/>
    <property type="evidence" value="ECO:0007669"/>
    <property type="project" value="InterPro"/>
</dbReference>
<dbReference type="InterPro" id="IPR025662">
    <property type="entry name" value="Sigma_54_int_dom_ATP-bd_1"/>
</dbReference>
<feature type="modified residue" description="4-aspartylphosphate" evidence="5">
    <location>
        <position position="55"/>
    </location>
</feature>
<dbReference type="InterPro" id="IPR009057">
    <property type="entry name" value="Homeodomain-like_sf"/>
</dbReference>
<accession>A0A5K8AIZ8</accession>
<dbReference type="Gene3D" id="1.10.10.60">
    <property type="entry name" value="Homeodomain-like"/>
    <property type="match status" value="1"/>
</dbReference>
<dbReference type="InterPro" id="IPR002078">
    <property type="entry name" value="Sigma_54_int"/>
</dbReference>
<name>A0A5K8AIZ8_9BACT</name>
<dbReference type="SUPFAM" id="SSF46689">
    <property type="entry name" value="Homeodomain-like"/>
    <property type="match status" value="1"/>
</dbReference>
<dbReference type="GO" id="GO:0006355">
    <property type="term" value="P:regulation of DNA-templated transcription"/>
    <property type="evidence" value="ECO:0007669"/>
    <property type="project" value="InterPro"/>
</dbReference>
<dbReference type="Gene3D" id="3.40.50.2300">
    <property type="match status" value="1"/>
</dbReference>
<evidence type="ECO:0000313" key="9">
    <source>
        <dbReference type="Proteomes" id="UP000422108"/>
    </source>
</evidence>
<evidence type="ECO:0000256" key="3">
    <source>
        <dbReference type="ARBA" id="ARBA00023015"/>
    </source>
</evidence>
<proteinExistence type="predicted"/>
<organism evidence="8 9">
    <name type="scientific">Desulfosarcina ovata subsp. ovata</name>
    <dbReference type="NCBI Taxonomy" id="2752305"/>
    <lineage>
        <taxon>Bacteria</taxon>
        <taxon>Pseudomonadati</taxon>
        <taxon>Thermodesulfobacteriota</taxon>
        <taxon>Desulfobacteria</taxon>
        <taxon>Desulfobacterales</taxon>
        <taxon>Desulfosarcinaceae</taxon>
        <taxon>Desulfosarcina</taxon>
    </lineage>
</organism>
<dbReference type="AlphaFoldDB" id="A0A5K8AIZ8"/>
<keyword evidence="5" id="KW-0597">Phosphoprotein</keyword>
<evidence type="ECO:0000313" key="8">
    <source>
        <dbReference type="EMBL" id="BBO92652.1"/>
    </source>
</evidence>
<dbReference type="Pfam" id="PF00072">
    <property type="entry name" value="Response_reg"/>
    <property type="match status" value="1"/>
</dbReference>
<dbReference type="SUPFAM" id="SSF52540">
    <property type="entry name" value="P-loop containing nucleoside triphosphate hydrolases"/>
    <property type="match status" value="1"/>
</dbReference>
<keyword evidence="4" id="KW-0804">Transcription</keyword>
<keyword evidence="2" id="KW-0067">ATP-binding</keyword>
<dbReference type="InterPro" id="IPR001789">
    <property type="entry name" value="Sig_transdc_resp-reg_receiver"/>
</dbReference>
<evidence type="ECO:0000256" key="4">
    <source>
        <dbReference type="ARBA" id="ARBA00023163"/>
    </source>
</evidence>
<gene>
    <name evidence="8" type="ORF">DSCOOX_58320</name>
</gene>
<dbReference type="InterPro" id="IPR058031">
    <property type="entry name" value="AAA_lid_NorR"/>
</dbReference>
<feature type="domain" description="Response regulatory" evidence="7">
    <location>
        <begin position="4"/>
        <end position="120"/>
    </location>
</feature>
<dbReference type="Gene3D" id="3.40.50.300">
    <property type="entry name" value="P-loop containing nucleotide triphosphate hydrolases"/>
    <property type="match status" value="1"/>
</dbReference>
<dbReference type="PROSITE" id="PS50045">
    <property type="entry name" value="SIGMA54_INTERACT_4"/>
    <property type="match status" value="1"/>
</dbReference>
<dbReference type="PROSITE" id="PS50110">
    <property type="entry name" value="RESPONSE_REGULATORY"/>
    <property type="match status" value="1"/>
</dbReference>
<reference evidence="8 9" key="1">
    <citation type="submission" date="2019-11" db="EMBL/GenBank/DDBJ databases">
        <title>Comparative genomics of hydrocarbon-degrading Desulfosarcina strains.</title>
        <authorList>
            <person name="Watanabe M."/>
            <person name="Kojima H."/>
            <person name="Fukui M."/>
        </authorList>
    </citation>
    <scope>NUCLEOTIDE SEQUENCE [LARGE SCALE GENOMIC DNA]</scope>
    <source>
        <strain evidence="9">oXyS1</strain>
    </source>
</reference>
<evidence type="ECO:0000256" key="5">
    <source>
        <dbReference type="PROSITE-ProRule" id="PRU00169"/>
    </source>
</evidence>
<dbReference type="SMART" id="SM00382">
    <property type="entry name" value="AAA"/>
    <property type="match status" value="1"/>
</dbReference>
<dbReference type="InterPro" id="IPR011006">
    <property type="entry name" value="CheY-like_superfamily"/>
</dbReference>
<dbReference type="FunFam" id="3.40.50.300:FF:000006">
    <property type="entry name" value="DNA-binding transcriptional regulator NtrC"/>
    <property type="match status" value="1"/>
</dbReference>
<dbReference type="Pfam" id="PF25601">
    <property type="entry name" value="AAA_lid_14"/>
    <property type="match status" value="1"/>
</dbReference>
<dbReference type="PANTHER" id="PTHR32071">
    <property type="entry name" value="TRANSCRIPTIONAL REGULATORY PROTEIN"/>
    <property type="match status" value="1"/>
</dbReference>
<evidence type="ECO:0000256" key="2">
    <source>
        <dbReference type="ARBA" id="ARBA00022840"/>
    </source>
</evidence>
<dbReference type="RefSeq" id="WP_155313367.1">
    <property type="nucleotide sequence ID" value="NZ_AP021879.1"/>
</dbReference>
<dbReference type="SMART" id="SM00448">
    <property type="entry name" value="REC"/>
    <property type="match status" value="1"/>
</dbReference>
<dbReference type="Pfam" id="PF00158">
    <property type="entry name" value="Sigma54_activat"/>
    <property type="match status" value="1"/>
</dbReference>
<dbReference type="EMBL" id="AP021879">
    <property type="protein sequence ID" value="BBO92652.1"/>
    <property type="molecule type" value="Genomic_DNA"/>
</dbReference>
<dbReference type="PROSITE" id="PS00675">
    <property type="entry name" value="SIGMA54_INTERACT_1"/>
    <property type="match status" value="1"/>
</dbReference>
<dbReference type="PANTHER" id="PTHR32071:SF13">
    <property type="entry name" value="RESPONSE REGULATOR HSFA"/>
    <property type="match status" value="1"/>
</dbReference>
<dbReference type="InterPro" id="IPR003593">
    <property type="entry name" value="AAA+_ATPase"/>
</dbReference>
<keyword evidence="9" id="KW-1185">Reference proteome</keyword>
<dbReference type="InterPro" id="IPR027417">
    <property type="entry name" value="P-loop_NTPase"/>
</dbReference>
<feature type="domain" description="Sigma-54 factor interaction" evidence="6">
    <location>
        <begin position="149"/>
        <end position="376"/>
    </location>
</feature>
<dbReference type="GO" id="GO:0000160">
    <property type="term" value="P:phosphorelay signal transduction system"/>
    <property type="evidence" value="ECO:0007669"/>
    <property type="project" value="InterPro"/>
</dbReference>
<protein>
    <submittedName>
        <fullName evidence="8">Sigma-54-dependent Fis family transcriptional regulator</fullName>
    </submittedName>
</protein>